<keyword evidence="1" id="KW-0732">Signal</keyword>
<feature type="chain" id="PRO_5047491150" evidence="1">
    <location>
        <begin position="19"/>
        <end position="190"/>
    </location>
</feature>
<proteinExistence type="predicted"/>
<feature type="signal peptide" evidence="1">
    <location>
        <begin position="1"/>
        <end position="18"/>
    </location>
</feature>
<keyword evidence="4" id="KW-1185">Reference proteome</keyword>
<dbReference type="EMBL" id="JAPWGL010000004">
    <property type="protein sequence ID" value="MCZ4224517.1"/>
    <property type="molecule type" value="Genomic_DNA"/>
</dbReference>
<protein>
    <submittedName>
        <fullName evidence="3">DUF4468 domain-containing protein</fullName>
    </submittedName>
</protein>
<dbReference type="InterPro" id="IPR027823">
    <property type="entry name" value="DUF4468"/>
</dbReference>
<feature type="domain" description="DUF4468" evidence="2">
    <location>
        <begin position="40"/>
        <end position="115"/>
    </location>
</feature>
<accession>A0ABT4L025</accession>
<name>A0ABT4L025_9SPHI</name>
<dbReference type="RefSeq" id="WP_269416301.1">
    <property type="nucleotide sequence ID" value="NZ_JAPWGL010000004.1"/>
</dbReference>
<sequence length="190" mass="21585">MKYCLILVFAILSLKVSAQQKQFSTDDNGKFIYYEVVETGTGKDSLMLRAKAFVDAYKKTIKKISNTDTSITAKGITVIDKTVLVASHPSGEVSYNMTFEAREKKYRFWLTDFKYIPYARDRYSNYVPTTNIGTPLEQTPGKLSAGAWKDILESAYNKTAKLAENFKKALATNQTEKLKKKIETISTKKW</sequence>
<reference evidence="3" key="1">
    <citation type="submission" date="2022-12" db="EMBL/GenBank/DDBJ databases">
        <title>Genome sequence of SJ11.</title>
        <authorList>
            <person name="Woo H."/>
        </authorList>
    </citation>
    <scope>NUCLEOTIDE SEQUENCE</scope>
    <source>
        <strain evidence="3">SJ11</strain>
    </source>
</reference>
<gene>
    <name evidence="3" type="ORF">O0931_14500</name>
</gene>
<comment type="caution">
    <text evidence="3">The sequence shown here is derived from an EMBL/GenBank/DDBJ whole genome shotgun (WGS) entry which is preliminary data.</text>
</comment>
<evidence type="ECO:0000313" key="4">
    <source>
        <dbReference type="Proteomes" id="UP001144341"/>
    </source>
</evidence>
<organism evidence="3 4">
    <name type="scientific">Pedobacter rhodius</name>
    <dbReference type="NCBI Taxonomy" id="3004098"/>
    <lineage>
        <taxon>Bacteria</taxon>
        <taxon>Pseudomonadati</taxon>
        <taxon>Bacteroidota</taxon>
        <taxon>Sphingobacteriia</taxon>
        <taxon>Sphingobacteriales</taxon>
        <taxon>Sphingobacteriaceae</taxon>
        <taxon>Pedobacter</taxon>
    </lineage>
</organism>
<evidence type="ECO:0000256" key="1">
    <source>
        <dbReference type="SAM" id="SignalP"/>
    </source>
</evidence>
<evidence type="ECO:0000259" key="2">
    <source>
        <dbReference type="Pfam" id="PF14730"/>
    </source>
</evidence>
<evidence type="ECO:0000313" key="3">
    <source>
        <dbReference type="EMBL" id="MCZ4224517.1"/>
    </source>
</evidence>
<dbReference type="Pfam" id="PF14730">
    <property type="entry name" value="DUF4468"/>
    <property type="match status" value="1"/>
</dbReference>
<dbReference type="Proteomes" id="UP001144341">
    <property type="component" value="Unassembled WGS sequence"/>
</dbReference>